<sequence>MPTTPFIRETSPSYYHLYSSSLSICINQSLPPDTSDSECELKDFFFGSSIFKPAPNEPLSPTLSYVDSESSMGSVGSTIESDYDEVRSVFVPDKDSYDFESQLPSYTSFVIQEMLEEPDAFDSRFGGNHTRLNPQAALFVPQQPTQFIQSPRTRLTSIIRERVLAASTSCPLIPPPPLTPLKANPVWMTIFHLASTTTPINSIYLIDRATELVHSRFWHSEALAELAQHFCWKASAANADVNRETMAPFAWEVYRGLYTAFDEDTAESFVFHLRKLLIGTFEGCWFATESLKAISYRFTPSEEYVTSATWLAAFIGDLFTFGLIRVQHIKLCLNILVHELISLQHISAISVMIDHAGPQFWCYPGGVHSTTLPLTMAKVEKPSREMIDLFLRDFLPKTAKLQNGNSVLARKVVAGSSEKDKKVHEVLDILAQWCPDLRAQI</sequence>
<name>A0AA38N0T4_9AGAR</name>
<organism evidence="1 2">
    <name type="scientific">Lentinula guzmanii</name>
    <dbReference type="NCBI Taxonomy" id="2804957"/>
    <lineage>
        <taxon>Eukaryota</taxon>
        <taxon>Fungi</taxon>
        <taxon>Dikarya</taxon>
        <taxon>Basidiomycota</taxon>
        <taxon>Agaricomycotina</taxon>
        <taxon>Agaricomycetes</taxon>
        <taxon>Agaricomycetidae</taxon>
        <taxon>Agaricales</taxon>
        <taxon>Marasmiineae</taxon>
        <taxon>Omphalotaceae</taxon>
        <taxon>Lentinula</taxon>
    </lineage>
</organism>
<reference evidence="1" key="2">
    <citation type="journal article" date="2023" name="Proc. Natl. Acad. Sci. U.S.A.">
        <title>A global phylogenomic analysis of the shiitake genus Lentinula.</title>
        <authorList>
            <person name="Sierra-Patev S."/>
            <person name="Min B."/>
            <person name="Naranjo-Ortiz M."/>
            <person name="Looney B."/>
            <person name="Konkel Z."/>
            <person name="Slot J.C."/>
            <person name="Sakamoto Y."/>
            <person name="Steenwyk J.L."/>
            <person name="Rokas A."/>
            <person name="Carro J."/>
            <person name="Camarero S."/>
            <person name="Ferreira P."/>
            <person name="Molpeceres G."/>
            <person name="Ruiz-Duenas F.J."/>
            <person name="Serrano A."/>
            <person name="Henrissat B."/>
            <person name="Drula E."/>
            <person name="Hughes K.W."/>
            <person name="Mata J.L."/>
            <person name="Ishikawa N.K."/>
            <person name="Vargas-Isla R."/>
            <person name="Ushijima S."/>
            <person name="Smith C.A."/>
            <person name="Donoghue J."/>
            <person name="Ahrendt S."/>
            <person name="Andreopoulos W."/>
            <person name="He G."/>
            <person name="LaButti K."/>
            <person name="Lipzen A."/>
            <person name="Ng V."/>
            <person name="Riley R."/>
            <person name="Sandor L."/>
            <person name="Barry K."/>
            <person name="Martinez A.T."/>
            <person name="Xiao Y."/>
            <person name="Gibbons J.G."/>
            <person name="Terashima K."/>
            <person name="Grigoriev I.V."/>
            <person name="Hibbett D."/>
        </authorList>
    </citation>
    <scope>NUCLEOTIDE SEQUENCE</scope>
    <source>
        <strain evidence="1">ET3784</strain>
    </source>
</reference>
<proteinExistence type="predicted"/>
<comment type="caution">
    <text evidence="1">The sequence shown here is derived from an EMBL/GenBank/DDBJ whole genome shotgun (WGS) entry which is preliminary data.</text>
</comment>
<reference evidence="1" key="1">
    <citation type="submission" date="2022-08" db="EMBL/GenBank/DDBJ databases">
        <authorList>
            <consortium name="DOE Joint Genome Institute"/>
            <person name="Min B."/>
            <person name="Sierra-Patev S."/>
            <person name="Naranjo-Ortiz M."/>
            <person name="Looney B."/>
            <person name="Konkel Z."/>
            <person name="Slot J.C."/>
            <person name="Sakamoto Y."/>
            <person name="Steenwyk J.L."/>
            <person name="Rokas A."/>
            <person name="Carro J."/>
            <person name="Camarero S."/>
            <person name="Ferreira P."/>
            <person name="Molpeceres G."/>
            <person name="Ruiz-duenas F.J."/>
            <person name="Serrano A."/>
            <person name="Henrissat B."/>
            <person name="Drula E."/>
            <person name="Hughes K.W."/>
            <person name="Mata J.L."/>
            <person name="Ishikawa N.K."/>
            <person name="Vargas-Isla R."/>
            <person name="Ushijima S."/>
            <person name="Smith C.A."/>
            <person name="Ahrendt S."/>
            <person name="Andreopoulos W."/>
            <person name="He G."/>
            <person name="LaButti K."/>
            <person name="Lipzen A."/>
            <person name="Ng V."/>
            <person name="Riley R."/>
            <person name="Sandor L."/>
            <person name="Barry K."/>
            <person name="Martinez A.T."/>
            <person name="Xiao Y."/>
            <person name="Gibbons J.G."/>
            <person name="Terashima K."/>
            <person name="Hibbett D.S."/>
            <person name="Grigoriev I.V."/>
        </authorList>
    </citation>
    <scope>NUCLEOTIDE SEQUENCE</scope>
    <source>
        <strain evidence="1">ET3784</strain>
    </source>
</reference>
<evidence type="ECO:0000313" key="2">
    <source>
        <dbReference type="Proteomes" id="UP001176059"/>
    </source>
</evidence>
<dbReference type="Proteomes" id="UP001176059">
    <property type="component" value="Unassembled WGS sequence"/>
</dbReference>
<accession>A0AA38N0T4</accession>
<dbReference type="AlphaFoldDB" id="A0AA38N0T4"/>
<protein>
    <submittedName>
        <fullName evidence="1">Uncharacterized protein</fullName>
    </submittedName>
</protein>
<dbReference type="EMBL" id="JANVFO010000025">
    <property type="protein sequence ID" value="KAJ3732362.1"/>
    <property type="molecule type" value="Genomic_DNA"/>
</dbReference>
<evidence type="ECO:0000313" key="1">
    <source>
        <dbReference type="EMBL" id="KAJ3732362.1"/>
    </source>
</evidence>
<gene>
    <name evidence="1" type="ORF">DFJ43DRAFT_1154713</name>
</gene>
<keyword evidence="2" id="KW-1185">Reference proteome</keyword>